<dbReference type="Pfam" id="PF04225">
    <property type="entry name" value="LysM_OapA"/>
    <property type="match status" value="1"/>
</dbReference>
<dbReference type="PATRIC" id="fig|1286106.3.peg.2154"/>
<dbReference type="OrthoDB" id="9805070at2"/>
<dbReference type="InterPro" id="IPR011055">
    <property type="entry name" value="Dup_hybrid_motif"/>
</dbReference>
<evidence type="ECO:0000256" key="6">
    <source>
        <dbReference type="ARBA" id="ARBA00022833"/>
    </source>
</evidence>
<dbReference type="RefSeq" id="WP_009727112.1">
    <property type="nucleotide sequence ID" value="NZ_APHR01000058.1"/>
</dbReference>
<dbReference type="EMBL" id="APHR01000058">
    <property type="protein sequence ID" value="EMR12400.1"/>
    <property type="molecule type" value="Genomic_DNA"/>
</dbReference>
<dbReference type="GO" id="GO:0006508">
    <property type="term" value="P:proteolysis"/>
    <property type="evidence" value="ECO:0007669"/>
    <property type="project" value="UniProtKB-KW"/>
</dbReference>
<keyword evidence="13" id="KW-1185">Reference proteome</keyword>
<name>M7PET5_9GAMM</name>
<protein>
    <submittedName>
        <fullName evidence="12">Peptidase</fullName>
    </submittedName>
</protein>
<evidence type="ECO:0000313" key="13">
    <source>
        <dbReference type="Proteomes" id="UP000012019"/>
    </source>
</evidence>
<feature type="domain" description="M23ase beta-sheet core" evidence="9">
    <location>
        <begin position="386"/>
        <end position="482"/>
    </location>
</feature>
<dbReference type="GO" id="GO:0004222">
    <property type="term" value="F:metalloendopeptidase activity"/>
    <property type="evidence" value="ECO:0007669"/>
    <property type="project" value="TreeGrafter"/>
</dbReference>
<dbReference type="InterPro" id="IPR016047">
    <property type="entry name" value="M23ase_b-sheet_dom"/>
</dbReference>
<dbReference type="eggNOG" id="COG0739">
    <property type="taxonomic scope" value="Bacteria"/>
</dbReference>
<keyword evidence="7" id="KW-0482">Metalloprotease</keyword>
<dbReference type="AlphaFoldDB" id="M7PET5"/>
<evidence type="ECO:0000256" key="7">
    <source>
        <dbReference type="ARBA" id="ARBA00023049"/>
    </source>
</evidence>
<dbReference type="GO" id="GO:0030313">
    <property type="term" value="C:cell envelope"/>
    <property type="evidence" value="ECO:0007669"/>
    <property type="project" value="UniProtKB-SubCell"/>
</dbReference>
<evidence type="ECO:0000256" key="2">
    <source>
        <dbReference type="ARBA" id="ARBA00004196"/>
    </source>
</evidence>
<feature type="domain" description="Csd3-like second N-terminal" evidence="11">
    <location>
        <begin position="252"/>
        <end position="374"/>
    </location>
</feature>
<keyword evidence="6" id="KW-0862">Zinc</keyword>
<dbReference type="Gene3D" id="3.10.450.350">
    <property type="match status" value="2"/>
</dbReference>
<dbReference type="PANTHER" id="PTHR21666">
    <property type="entry name" value="PEPTIDASE-RELATED"/>
    <property type="match status" value="1"/>
</dbReference>
<dbReference type="Gene3D" id="2.70.70.10">
    <property type="entry name" value="Glucose Permease (Domain IIA)"/>
    <property type="match status" value="1"/>
</dbReference>
<dbReference type="Pfam" id="PF19425">
    <property type="entry name" value="Csd3_N2"/>
    <property type="match status" value="1"/>
</dbReference>
<proteinExistence type="predicted"/>
<dbReference type="InterPro" id="IPR007340">
    <property type="entry name" value="LysM_Opacity-associatedA"/>
</dbReference>
<feature type="domain" description="Opacity-associated protein A LysM-like" evidence="10">
    <location>
        <begin position="159"/>
        <end position="226"/>
    </location>
</feature>
<evidence type="ECO:0000259" key="9">
    <source>
        <dbReference type="Pfam" id="PF01551"/>
    </source>
</evidence>
<keyword evidence="5" id="KW-0378">Hydrolase</keyword>
<comment type="subcellular location">
    <subcellularLocation>
        <location evidence="2">Cell envelope</location>
    </subcellularLocation>
</comment>
<sequence>MKKRNRLLNSSAGNRLFATSTRPKHHHFKTISFLALAGIFITSIVLATSEPSASNQTQVIELPNLNTAPEGSFQQAALPPQHQVFGLSQPRIQREAEKSQAESVSETTVQETEQDIAITESEQLEQLHLLEAAQLDTAESEIDVVSQTEKNIADPTLDWQEITVANGDNLSLIFPRVGLTARDVYNVAQTPGDIQALLNLRPGQTMRFGITKDDDAKLSVLELEISPLETLIVSAAESGYTAERSIRELETHQQQAAGEIQSSLFAAGIQAGMSDKLIMELAYVFGWDIDFALDIRKGDSFRVIYEEGYLDGNKISDGNILAAEFTNRGRTYRAIRFTDSDGHADYYTADGRSMRRAFNRTPVHFSRISSRFNPNRLHPVLGTNRPHRGVDYAAPTGTPIMATGNGRVESIGNQGGYGLTVVLSHGGKYTTLYAHMSRFKSGLKRGDRVRQGDVIGYVGMTGLATGPHLHYEFRVNGVHRDPLTVELPQAEPIADKYRQAFQQQAQPLLAKLDNLEIPALAALQQD</sequence>
<reference evidence="12 13" key="1">
    <citation type="journal article" date="2013" name="Genome Announc.">
        <title>Draft Genome Sequence of Methylophaga lonarensis MPLT, a Haloalkaliphilic (Non-Methane-Utilizing) Methylotroph.</title>
        <authorList>
            <person name="Shetty S.A."/>
            <person name="Marathe N.P."/>
            <person name="Munot H."/>
            <person name="Antony C.P."/>
            <person name="Dhotre D.P."/>
            <person name="Murrell J.C."/>
            <person name="Shouche Y.S."/>
        </authorList>
    </citation>
    <scope>NUCLEOTIDE SEQUENCE [LARGE SCALE GENOMIC DNA]</scope>
    <source>
        <strain evidence="12 13">MPL</strain>
    </source>
</reference>
<evidence type="ECO:0000259" key="10">
    <source>
        <dbReference type="Pfam" id="PF04225"/>
    </source>
</evidence>
<evidence type="ECO:0000256" key="1">
    <source>
        <dbReference type="ARBA" id="ARBA00001947"/>
    </source>
</evidence>
<evidence type="ECO:0000256" key="3">
    <source>
        <dbReference type="ARBA" id="ARBA00022670"/>
    </source>
</evidence>
<dbReference type="InterPro" id="IPR045834">
    <property type="entry name" value="Csd3_N2"/>
</dbReference>
<dbReference type="CDD" id="cd12797">
    <property type="entry name" value="M23_peptidase"/>
    <property type="match status" value="1"/>
</dbReference>
<feature type="compositionally biased region" description="Low complexity" evidence="8">
    <location>
        <begin position="102"/>
        <end position="111"/>
    </location>
</feature>
<feature type="region of interest" description="Disordered" evidence="8">
    <location>
        <begin position="91"/>
        <end position="112"/>
    </location>
</feature>
<dbReference type="FunFam" id="2.70.70.10:FF:000002">
    <property type="entry name" value="Murein DD-endopeptidase MepM"/>
    <property type="match status" value="1"/>
</dbReference>
<dbReference type="GO" id="GO:0046872">
    <property type="term" value="F:metal ion binding"/>
    <property type="evidence" value="ECO:0007669"/>
    <property type="project" value="UniProtKB-KW"/>
</dbReference>
<dbReference type="InterPro" id="IPR050570">
    <property type="entry name" value="Cell_wall_metabolism_enzyme"/>
</dbReference>
<evidence type="ECO:0000313" key="12">
    <source>
        <dbReference type="EMBL" id="EMR12400.1"/>
    </source>
</evidence>
<dbReference type="STRING" id="1286106.MPL1_10752"/>
<comment type="caution">
    <text evidence="12">The sequence shown here is derived from an EMBL/GenBank/DDBJ whole genome shotgun (WGS) entry which is preliminary data.</text>
</comment>
<dbReference type="SUPFAM" id="SSF51261">
    <property type="entry name" value="Duplicated hybrid motif"/>
    <property type="match status" value="1"/>
</dbReference>
<evidence type="ECO:0000256" key="5">
    <source>
        <dbReference type="ARBA" id="ARBA00022801"/>
    </source>
</evidence>
<evidence type="ECO:0000256" key="8">
    <source>
        <dbReference type="SAM" id="MobiDB-lite"/>
    </source>
</evidence>
<dbReference type="GO" id="GO:0042834">
    <property type="term" value="F:peptidoglycan binding"/>
    <property type="evidence" value="ECO:0007669"/>
    <property type="project" value="InterPro"/>
</dbReference>
<dbReference type="PANTHER" id="PTHR21666:SF288">
    <property type="entry name" value="CELL DIVISION PROTEIN YTFB"/>
    <property type="match status" value="1"/>
</dbReference>
<keyword evidence="4" id="KW-0479">Metal-binding</keyword>
<evidence type="ECO:0000259" key="11">
    <source>
        <dbReference type="Pfam" id="PF19425"/>
    </source>
</evidence>
<dbReference type="Proteomes" id="UP000012019">
    <property type="component" value="Unassembled WGS sequence"/>
</dbReference>
<evidence type="ECO:0000256" key="4">
    <source>
        <dbReference type="ARBA" id="ARBA00022723"/>
    </source>
</evidence>
<comment type="cofactor">
    <cofactor evidence="1">
        <name>Zn(2+)</name>
        <dbReference type="ChEBI" id="CHEBI:29105"/>
    </cofactor>
</comment>
<dbReference type="Pfam" id="PF01551">
    <property type="entry name" value="Peptidase_M23"/>
    <property type="match status" value="1"/>
</dbReference>
<accession>M7PET5</accession>
<gene>
    <name evidence="12" type="ORF">MPL1_10752</name>
</gene>
<organism evidence="12 13">
    <name type="scientific">Methylophaga lonarensis MPL</name>
    <dbReference type="NCBI Taxonomy" id="1286106"/>
    <lineage>
        <taxon>Bacteria</taxon>
        <taxon>Pseudomonadati</taxon>
        <taxon>Pseudomonadota</taxon>
        <taxon>Gammaproteobacteria</taxon>
        <taxon>Thiotrichales</taxon>
        <taxon>Piscirickettsiaceae</taxon>
        <taxon>Methylophaga</taxon>
    </lineage>
</organism>
<keyword evidence="3" id="KW-0645">Protease</keyword>